<dbReference type="GO" id="GO:0005886">
    <property type="term" value="C:plasma membrane"/>
    <property type="evidence" value="ECO:0007669"/>
    <property type="project" value="UniProtKB-SubCell"/>
</dbReference>
<evidence type="ECO:0000256" key="1">
    <source>
        <dbReference type="ARBA" id="ARBA00004651"/>
    </source>
</evidence>
<dbReference type="AlphaFoldDB" id="A0A242K0S6"/>
<evidence type="ECO:0000259" key="7">
    <source>
        <dbReference type="Pfam" id="PF02687"/>
    </source>
</evidence>
<feature type="transmembrane region" description="Helical" evidence="6">
    <location>
        <begin position="100"/>
        <end position="124"/>
    </location>
</feature>
<accession>A0A242K0S6</accession>
<evidence type="ECO:0000256" key="3">
    <source>
        <dbReference type="ARBA" id="ARBA00022692"/>
    </source>
</evidence>
<evidence type="ECO:0000313" key="8">
    <source>
        <dbReference type="EMBL" id="OTP11261.1"/>
    </source>
</evidence>
<keyword evidence="6" id="KW-0813">Transport</keyword>
<feature type="transmembrane region" description="Helical" evidence="6">
    <location>
        <begin position="197"/>
        <end position="218"/>
    </location>
</feature>
<keyword evidence="3 6" id="KW-0812">Transmembrane</keyword>
<dbReference type="InterPro" id="IPR003838">
    <property type="entry name" value="ABC3_permease_C"/>
</dbReference>
<keyword evidence="2 6" id="KW-1003">Cell membrane</keyword>
<organism evidence="8 9">
    <name type="scientific">Candidatus Enterococcus wittei</name>
    <dbReference type="NCBI Taxonomy" id="1987383"/>
    <lineage>
        <taxon>Bacteria</taxon>
        <taxon>Bacillati</taxon>
        <taxon>Bacillota</taxon>
        <taxon>Bacilli</taxon>
        <taxon>Lactobacillales</taxon>
        <taxon>Enterococcaceae</taxon>
        <taxon>Enterococcus</taxon>
    </lineage>
</organism>
<dbReference type="STRING" id="1987383.A5844_001395"/>
<feature type="transmembrane region" description="Helical" evidence="6">
    <location>
        <begin position="153"/>
        <end position="176"/>
    </location>
</feature>
<feature type="transmembrane region" description="Helical" evidence="6">
    <location>
        <begin position="284"/>
        <end position="305"/>
    </location>
</feature>
<feature type="transmembrane region" description="Helical" evidence="6">
    <location>
        <begin position="54"/>
        <end position="79"/>
    </location>
</feature>
<protein>
    <submittedName>
        <fullName evidence="8">Peptide ABC transporter permease/transmembrane protein</fullName>
    </submittedName>
</protein>
<name>A0A242K0S6_9ENTE</name>
<comment type="caution">
    <text evidence="8">The sequence shown here is derived from an EMBL/GenBank/DDBJ whole genome shotgun (WGS) entry which is preliminary data.</text>
</comment>
<feature type="transmembrane region" description="Helical" evidence="6">
    <location>
        <begin position="14"/>
        <end position="34"/>
    </location>
</feature>
<evidence type="ECO:0000256" key="6">
    <source>
        <dbReference type="PIRNR" id="PIRNR018968"/>
    </source>
</evidence>
<comment type="similarity">
    <text evidence="6">Belongs to the ABC-4 integral membrane protein family.</text>
</comment>
<keyword evidence="4 6" id="KW-1133">Transmembrane helix</keyword>
<dbReference type="Proteomes" id="UP000194933">
    <property type="component" value="Unassembled WGS sequence"/>
</dbReference>
<keyword evidence="9" id="KW-1185">Reference proteome</keyword>
<dbReference type="PANTHER" id="PTHR46795:SF3">
    <property type="entry name" value="ABC TRANSPORTER PERMEASE"/>
    <property type="match status" value="1"/>
</dbReference>
<feature type="domain" description="ABC3 transporter permease C-terminal" evidence="7">
    <location>
        <begin position="61"/>
        <end position="179"/>
    </location>
</feature>
<evidence type="ECO:0000256" key="5">
    <source>
        <dbReference type="ARBA" id="ARBA00023136"/>
    </source>
</evidence>
<evidence type="ECO:0000256" key="4">
    <source>
        <dbReference type="ARBA" id="ARBA00022989"/>
    </source>
</evidence>
<dbReference type="PIRSF" id="PIRSF018968">
    <property type="entry name" value="ABC_permease_BceB"/>
    <property type="match status" value="1"/>
</dbReference>
<proteinExistence type="inferred from homology"/>
<keyword evidence="5 6" id="KW-0472">Membrane</keyword>
<dbReference type="GO" id="GO:0055085">
    <property type="term" value="P:transmembrane transport"/>
    <property type="evidence" value="ECO:0007669"/>
    <property type="project" value="UniProtKB-UniRule"/>
</dbReference>
<gene>
    <name evidence="8" type="ORF">A5844_001395</name>
</gene>
<dbReference type="Pfam" id="PF02687">
    <property type="entry name" value="FtsX"/>
    <property type="match status" value="1"/>
</dbReference>
<dbReference type="InterPro" id="IPR052536">
    <property type="entry name" value="ABC-4_Integral_Memb_Prot"/>
</dbReference>
<feature type="transmembrane region" description="Helical" evidence="6">
    <location>
        <begin position="485"/>
        <end position="507"/>
    </location>
</feature>
<dbReference type="EMBL" id="NGMO01000002">
    <property type="protein sequence ID" value="OTP11261.1"/>
    <property type="molecule type" value="Genomic_DNA"/>
</dbReference>
<dbReference type="RefSeq" id="WP_086284494.1">
    <property type="nucleotide sequence ID" value="NZ_NGMO01000002.1"/>
</dbReference>
<feature type="transmembrane region" description="Helical" evidence="6">
    <location>
        <begin position="224"/>
        <end position="255"/>
    </location>
</feature>
<sequence>MLWKLSLTGIKSRLRDYVVLFSGLVMASAIFYMFESMASNSEFLKHNSTLAATVMIFRFGTVLLGIITFVYILYANSFLMTMRQKDYAMFMMLGAKGRKIAQMIFSETLIVGIVATFVGSALGIGLTKIVHQLLVAQLDIKISHFTPFNLHGLLITLLFFVILFLLAAFVNAFSIVKKPILTLIRADQTPAKMKQHKFLFFLEVVLGIVCIGLGYYMMANIEKYQILSIVVALITIVLGTYFIFHSVIIFFISLLKKSEKISLKKLNNFTLSQLSFRIRDYTQMLSMVAMLFALALGALTVGLGFRNQISELTNAVSRYDLVLNNSQMVDQEKVKKLNPVVNAVYNQKVDEQTIYYNYSDFETNPFIVTEQMTATEKKVKSKQVTAEELAAQLEYQDELRNYELPEQRGKVIKLLPQEEFEKLDLPQTSLQLIQVKNFTDSLEPIGELVTENKANNDSLNNDELDFSQKYNSYQIINSVFSGFEFMGFFLGIAFLTMLASCLMFKILSGSKSDIIRYDMLGKIGARQTILKQSIRREIGILFLAPGILGAIHVLFGLQMFKVLMTDPYHDLWIPFLIFFVLYFIYYVLTTWLYTSIVLNKKD</sequence>
<comment type="subcellular location">
    <subcellularLocation>
        <location evidence="1 6">Cell membrane</location>
        <topology evidence="1 6">Multi-pass membrane protein</topology>
    </subcellularLocation>
</comment>
<feature type="transmembrane region" description="Helical" evidence="6">
    <location>
        <begin position="572"/>
        <end position="593"/>
    </location>
</feature>
<feature type="transmembrane region" description="Helical" evidence="6">
    <location>
        <begin position="538"/>
        <end position="560"/>
    </location>
</feature>
<evidence type="ECO:0000313" key="9">
    <source>
        <dbReference type="Proteomes" id="UP000194933"/>
    </source>
</evidence>
<dbReference type="InterPro" id="IPR027022">
    <property type="entry name" value="ABC_permease_BceB-typ"/>
</dbReference>
<evidence type="ECO:0000256" key="2">
    <source>
        <dbReference type="ARBA" id="ARBA00022475"/>
    </source>
</evidence>
<reference evidence="8 9" key="1">
    <citation type="submission" date="2017-05" db="EMBL/GenBank/DDBJ databases">
        <title>The Genome Sequence of Enterococcus sp. 10A9_DIV0425.</title>
        <authorList>
            <consortium name="The Broad Institute Genomics Platform"/>
            <consortium name="The Broad Institute Genomic Center for Infectious Diseases"/>
            <person name="Earl A."/>
            <person name="Manson A."/>
            <person name="Schwartman J."/>
            <person name="Gilmore M."/>
            <person name="Abouelleil A."/>
            <person name="Cao P."/>
            <person name="Chapman S."/>
            <person name="Cusick C."/>
            <person name="Shea T."/>
            <person name="Young S."/>
            <person name="Neafsey D."/>
            <person name="Nusbaum C."/>
            <person name="Birren B."/>
        </authorList>
    </citation>
    <scope>NUCLEOTIDE SEQUENCE [LARGE SCALE GENOMIC DNA]</scope>
    <source>
        <strain evidence="8 9">10A9_DIV0425</strain>
    </source>
</reference>
<dbReference type="PANTHER" id="PTHR46795">
    <property type="entry name" value="ABC TRANSPORTER PERMEASE-RELATED-RELATED"/>
    <property type="match status" value="1"/>
</dbReference>